<dbReference type="RefSeq" id="WP_050127410.1">
    <property type="nucleotide sequence ID" value="NZ_CABHPX010000079.1"/>
</dbReference>
<gene>
    <name evidence="1" type="ORF">ERS008460_04199</name>
</gene>
<protein>
    <submittedName>
        <fullName evidence="1">Uncharacterized protein</fullName>
    </submittedName>
</protein>
<evidence type="ECO:0000313" key="1">
    <source>
        <dbReference type="EMBL" id="CNL95860.1"/>
    </source>
</evidence>
<dbReference type="Proteomes" id="UP000040088">
    <property type="component" value="Unassembled WGS sequence"/>
</dbReference>
<name>A0A0T9V247_YERAE</name>
<organism evidence="1 2">
    <name type="scientific">Yersinia aleksiciae</name>
    <dbReference type="NCBI Taxonomy" id="263819"/>
    <lineage>
        <taxon>Bacteria</taxon>
        <taxon>Pseudomonadati</taxon>
        <taxon>Pseudomonadota</taxon>
        <taxon>Gammaproteobacteria</taxon>
        <taxon>Enterobacterales</taxon>
        <taxon>Yersiniaceae</taxon>
        <taxon>Yersinia</taxon>
    </lineage>
</organism>
<proteinExistence type="predicted"/>
<sequence>MRKIKLMADYQCHPLWDVSPEDYGDISPEELPISSELKYRLREWAERYEAILNIDDPASSGFKSKEEEKQFIDDGHKLARHLQEELGDSYNIIYHSEY</sequence>
<dbReference type="EMBL" id="CQEM01000042">
    <property type="protein sequence ID" value="CNL95860.1"/>
    <property type="molecule type" value="Genomic_DNA"/>
</dbReference>
<evidence type="ECO:0000313" key="2">
    <source>
        <dbReference type="Proteomes" id="UP000040088"/>
    </source>
</evidence>
<reference evidence="2" key="1">
    <citation type="submission" date="2015-03" db="EMBL/GenBank/DDBJ databases">
        <authorList>
            <consortium name="Pathogen Informatics"/>
        </authorList>
    </citation>
    <scope>NUCLEOTIDE SEQUENCE [LARGE SCALE GENOMIC DNA]</scope>
    <source>
        <strain evidence="2">IP27925</strain>
    </source>
</reference>
<dbReference type="AlphaFoldDB" id="A0A0T9V247"/>
<accession>A0A0T9V247</accession>